<gene>
    <name evidence="1" type="ORF">DGD08_16135</name>
</gene>
<proteinExistence type="predicted"/>
<organism evidence="1 2">
    <name type="scientific">Gemmatimonas aurantiaca</name>
    <dbReference type="NCBI Taxonomy" id="173480"/>
    <lineage>
        <taxon>Bacteria</taxon>
        <taxon>Pseudomonadati</taxon>
        <taxon>Gemmatimonadota</taxon>
        <taxon>Gemmatimonadia</taxon>
        <taxon>Gemmatimonadales</taxon>
        <taxon>Gemmatimonadaceae</taxon>
        <taxon>Gemmatimonas</taxon>
    </lineage>
</organism>
<sequence>MRCHDLRYAASRRRAQAGVRVERRTTARDNTNEVMDWRAMSASWSACITAGDGTIVAKATIRLERCEGRTAEHTIVPRAGAINDGEPETRSVERQVSDEWVASATRDCGWNSCRTMATRFR</sequence>
<evidence type="ECO:0000313" key="1">
    <source>
        <dbReference type="EMBL" id="HCT58736.1"/>
    </source>
</evidence>
<reference evidence="1 2" key="1">
    <citation type="journal article" date="2018" name="Nat. Biotechnol.">
        <title>A standardized bacterial taxonomy based on genome phylogeny substantially revises the tree of life.</title>
        <authorList>
            <person name="Parks D.H."/>
            <person name="Chuvochina M."/>
            <person name="Waite D.W."/>
            <person name="Rinke C."/>
            <person name="Skarshewski A."/>
            <person name="Chaumeil P.A."/>
            <person name="Hugenholtz P."/>
        </authorList>
    </citation>
    <scope>NUCLEOTIDE SEQUENCE [LARGE SCALE GENOMIC DNA]</scope>
    <source>
        <strain evidence="1">UBA8844</strain>
    </source>
</reference>
<name>A0A3D4VC73_9BACT</name>
<protein>
    <submittedName>
        <fullName evidence="1">Uncharacterized protein</fullName>
    </submittedName>
</protein>
<comment type="caution">
    <text evidence="1">The sequence shown here is derived from an EMBL/GenBank/DDBJ whole genome shotgun (WGS) entry which is preliminary data.</text>
</comment>
<dbReference type="EMBL" id="DPIY01000011">
    <property type="protein sequence ID" value="HCT58736.1"/>
    <property type="molecule type" value="Genomic_DNA"/>
</dbReference>
<dbReference type="Proteomes" id="UP000264071">
    <property type="component" value="Unassembled WGS sequence"/>
</dbReference>
<evidence type="ECO:0000313" key="2">
    <source>
        <dbReference type="Proteomes" id="UP000264071"/>
    </source>
</evidence>
<dbReference type="AlphaFoldDB" id="A0A3D4VC73"/>
<accession>A0A3D4VC73</accession>